<gene>
    <name evidence="1" type="ORF">L3Q82_021017</name>
</gene>
<accession>A0ACB8X3T1</accession>
<evidence type="ECO:0000313" key="1">
    <source>
        <dbReference type="EMBL" id="KAI3374717.1"/>
    </source>
</evidence>
<reference evidence="1" key="1">
    <citation type="submission" date="2022-04" db="EMBL/GenBank/DDBJ databases">
        <title>Jade perch genome.</title>
        <authorList>
            <person name="Chao B."/>
        </authorList>
    </citation>
    <scope>NUCLEOTIDE SEQUENCE</scope>
    <source>
        <strain evidence="1">CB-2022</strain>
    </source>
</reference>
<proteinExistence type="predicted"/>
<organism evidence="1 2">
    <name type="scientific">Scortum barcoo</name>
    <name type="common">barcoo grunter</name>
    <dbReference type="NCBI Taxonomy" id="214431"/>
    <lineage>
        <taxon>Eukaryota</taxon>
        <taxon>Metazoa</taxon>
        <taxon>Chordata</taxon>
        <taxon>Craniata</taxon>
        <taxon>Vertebrata</taxon>
        <taxon>Euteleostomi</taxon>
        <taxon>Actinopterygii</taxon>
        <taxon>Neopterygii</taxon>
        <taxon>Teleostei</taxon>
        <taxon>Neoteleostei</taxon>
        <taxon>Acanthomorphata</taxon>
        <taxon>Eupercaria</taxon>
        <taxon>Centrarchiformes</taxon>
        <taxon>Terapontoidei</taxon>
        <taxon>Terapontidae</taxon>
        <taxon>Scortum</taxon>
    </lineage>
</organism>
<keyword evidence="2" id="KW-1185">Reference proteome</keyword>
<dbReference type="EMBL" id="CM041533">
    <property type="protein sequence ID" value="KAI3374717.1"/>
    <property type="molecule type" value="Genomic_DNA"/>
</dbReference>
<evidence type="ECO:0000313" key="2">
    <source>
        <dbReference type="Proteomes" id="UP000831701"/>
    </source>
</evidence>
<protein>
    <submittedName>
        <fullName evidence="1">Uncharacterized protein</fullName>
    </submittedName>
</protein>
<comment type="caution">
    <text evidence="1">The sequence shown here is derived from an EMBL/GenBank/DDBJ whole genome shotgun (WGS) entry which is preliminary data.</text>
</comment>
<dbReference type="Proteomes" id="UP000831701">
    <property type="component" value="Chromosome 3"/>
</dbReference>
<name>A0ACB8X3T1_9TELE</name>
<sequence>MSTQISGGIETCHSLPASTFLDVRFKNLAFCDKDNVENMHLTEMQETYKLTSEVSSAAPPAAASAPGPSSASPGSPAPTSSSAPVKKGIWADFDTQVLAAQQQRTTGTDALIEKRCYVEEKPVPRDHDPLL</sequence>